<dbReference type="Pfam" id="PF00072">
    <property type="entry name" value="Response_reg"/>
    <property type="match status" value="1"/>
</dbReference>
<evidence type="ECO:0000256" key="1">
    <source>
        <dbReference type="ARBA" id="ARBA00022553"/>
    </source>
</evidence>
<dbReference type="PANTHER" id="PTHR44591:SF23">
    <property type="entry name" value="CHEY SUBFAMILY"/>
    <property type="match status" value="1"/>
</dbReference>
<name>A0A1W1HHK3_9BACT</name>
<sequence>MKLPKIMLVDDDPDITFMLKIKLEKSKKFKVIFTNKGKEALKMARNEKPDLIICDIDMPDVTGGDVARELSDCNDTRNIPFLFLSSLLSKKEAGEKCKIIGGYKMMSKSASVNSLIEQIELILNQ</sequence>
<dbReference type="AlphaFoldDB" id="A0A1W1HHK3"/>
<dbReference type="InterPro" id="IPR001789">
    <property type="entry name" value="Sig_transdc_resp-reg_receiver"/>
</dbReference>
<dbReference type="GO" id="GO:0000160">
    <property type="term" value="P:phosphorelay signal transduction system"/>
    <property type="evidence" value="ECO:0007669"/>
    <property type="project" value="InterPro"/>
</dbReference>
<dbReference type="SMART" id="SM00448">
    <property type="entry name" value="REC"/>
    <property type="match status" value="1"/>
</dbReference>
<dbReference type="PROSITE" id="PS50110">
    <property type="entry name" value="RESPONSE_REGULATORY"/>
    <property type="match status" value="1"/>
</dbReference>
<organism evidence="4 5">
    <name type="scientific">Desulfamplus magnetovallimortis</name>
    <dbReference type="NCBI Taxonomy" id="1246637"/>
    <lineage>
        <taxon>Bacteria</taxon>
        <taxon>Pseudomonadati</taxon>
        <taxon>Thermodesulfobacteriota</taxon>
        <taxon>Desulfobacteria</taxon>
        <taxon>Desulfobacterales</taxon>
        <taxon>Desulfobacteraceae</taxon>
        <taxon>Desulfamplus</taxon>
    </lineage>
</organism>
<evidence type="ECO:0000259" key="3">
    <source>
        <dbReference type="PROSITE" id="PS50110"/>
    </source>
</evidence>
<protein>
    <submittedName>
        <fullName evidence="4">Putative Polar-differentiation response regulator divK</fullName>
    </submittedName>
</protein>
<keyword evidence="1 2" id="KW-0597">Phosphoprotein</keyword>
<feature type="modified residue" description="4-aspartylphosphate" evidence="2">
    <location>
        <position position="55"/>
    </location>
</feature>
<keyword evidence="5" id="KW-1185">Reference proteome</keyword>
<dbReference type="InterPro" id="IPR011006">
    <property type="entry name" value="CheY-like_superfamily"/>
</dbReference>
<accession>A0A1W1HHK3</accession>
<dbReference type="PANTHER" id="PTHR44591">
    <property type="entry name" value="STRESS RESPONSE REGULATOR PROTEIN 1"/>
    <property type="match status" value="1"/>
</dbReference>
<evidence type="ECO:0000313" key="5">
    <source>
        <dbReference type="Proteomes" id="UP000191931"/>
    </source>
</evidence>
<proteinExistence type="predicted"/>
<dbReference type="Proteomes" id="UP000191931">
    <property type="component" value="Unassembled WGS sequence"/>
</dbReference>
<dbReference type="STRING" id="1246637.MTBBW1_50049"/>
<gene>
    <name evidence="4" type="ORF">MTBBW1_50049</name>
</gene>
<dbReference type="InterPro" id="IPR050595">
    <property type="entry name" value="Bact_response_regulator"/>
</dbReference>
<evidence type="ECO:0000256" key="2">
    <source>
        <dbReference type="PROSITE-ProRule" id="PRU00169"/>
    </source>
</evidence>
<dbReference type="Gene3D" id="3.40.50.2300">
    <property type="match status" value="1"/>
</dbReference>
<reference evidence="4 5" key="1">
    <citation type="submission" date="2017-03" db="EMBL/GenBank/DDBJ databases">
        <authorList>
            <person name="Afonso C.L."/>
            <person name="Miller P.J."/>
            <person name="Scott M.A."/>
            <person name="Spackman E."/>
            <person name="Goraichik I."/>
            <person name="Dimitrov K.M."/>
            <person name="Suarez D.L."/>
            <person name="Swayne D.E."/>
        </authorList>
    </citation>
    <scope>NUCLEOTIDE SEQUENCE [LARGE SCALE GENOMIC DNA]</scope>
    <source>
        <strain evidence="4">PRJEB14757</strain>
    </source>
</reference>
<dbReference type="OrthoDB" id="5416564at2"/>
<evidence type="ECO:0000313" key="4">
    <source>
        <dbReference type="EMBL" id="SLM31926.1"/>
    </source>
</evidence>
<dbReference type="EMBL" id="FWEV01000292">
    <property type="protein sequence ID" value="SLM31926.1"/>
    <property type="molecule type" value="Genomic_DNA"/>
</dbReference>
<dbReference type="SUPFAM" id="SSF52172">
    <property type="entry name" value="CheY-like"/>
    <property type="match status" value="1"/>
</dbReference>
<feature type="domain" description="Response regulatory" evidence="3">
    <location>
        <begin position="5"/>
        <end position="123"/>
    </location>
</feature>
<dbReference type="RefSeq" id="WP_080797848.1">
    <property type="nucleotide sequence ID" value="NZ_LT828540.1"/>
</dbReference>